<feature type="chain" id="PRO_5029912491" description="Peptidase M10 metallopeptidase domain-containing protein" evidence="5">
    <location>
        <begin position="19"/>
        <end position="140"/>
    </location>
</feature>
<protein>
    <recommendedName>
        <fullName evidence="6">Peptidase M10 metallopeptidase domain-containing protein</fullName>
    </recommendedName>
</protein>
<evidence type="ECO:0000256" key="4">
    <source>
        <dbReference type="ARBA" id="ARBA00022833"/>
    </source>
</evidence>
<evidence type="ECO:0000313" key="8">
    <source>
        <dbReference type="Proteomes" id="UP000593564"/>
    </source>
</evidence>
<evidence type="ECO:0000256" key="1">
    <source>
        <dbReference type="ARBA" id="ARBA00022670"/>
    </source>
</evidence>
<keyword evidence="8" id="KW-1185">Reference proteome</keyword>
<dbReference type="Gene3D" id="3.40.390.10">
    <property type="entry name" value="Collagenase (Catalytic Domain)"/>
    <property type="match status" value="1"/>
</dbReference>
<keyword evidence="4" id="KW-0862">Zinc</keyword>
<comment type="caution">
    <text evidence="7">The sequence shown here is derived from an EMBL/GenBank/DDBJ whole genome shotgun (WGS) entry which is preliminary data.</text>
</comment>
<dbReference type="GO" id="GO:0006508">
    <property type="term" value="P:proteolysis"/>
    <property type="evidence" value="ECO:0007669"/>
    <property type="project" value="UniProtKB-KW"/>
</dbReference>
<dbReference type="SUPFAM" id="SSF55486">
    <property type="entry name" value="Metalloproteases ('zincins'), catalytic domain"/>
    <property type="match status" value="1"/>
</dbReference>
<keyword evidence="2" id="KW-0479">Metal-binding</keyword>
<dbReference type="InterPro" id="IPR024079">
    <property type="entry name" value="MetalloPept_cat_dom_sf"/>
</dbReference>
<dbReference type="GO" id="GO:0008270">
    <property type="term" value="F:zinc ion binding"/>
    <property type="evidence" value="ECO:0007669"/>
    <property type="project" value="InterPro"/>
</dbReference>
<reference evidence="8" key="1">
    <citation type="journal article" date="2020" name="Nat. Commun.">
        <title>Genome assembly of wild tea tree DASZ reveals pedigree and selection history of tea varieties.</title>
        <authorList>
            <person name="Zhang W."/>
            <person name="Zhang Y."/>
            <person name="Qiu H."/>
            <person name="Guo Y."/>
            <person name="Wan H."/>
            <person name="Zhang X."/>
            <person name="Scossa F."/>
            <person name="Alseekh S."/>
            <person name="Zhang Q."/>
            <person name="Wang P."/>
            <person name="Xu L."/>
            <person name="Schmidt M.H."/>
            <person name="Jia X."/>
            <person name="Li D."/>
            <person name="Zhu A."/>
            <person name="Guo F."/>
            <person name="Chen W."/>
            <person name="Ni D."/>
            <person name="Usadel B."/>
            <person name="Fernie A.R."/>
            <person name="Wen W."/>
        </authorList>
    </citation>
    <scope>NUCLEOTIDE SEQUENCE [LARGE SCALE GENOMIC DNA]</scope>
    <source>
        <strain evidence="8">cv. G240</strain>
    </source>
</reference>
<evidence type="ECO:0000256" key="3">
    <source>
        <dbReference type="ARBA" id="ARBA00022801"/>
    </source>
</evidence>
<dbReference type="GO" id="GO:0030574">
    <property type="term" value="P:collagen catabolic process"/>
    <property type="evidence" value="ECO:0007669"/>
    <property type="project" value="TreeGrafter"/>
</dbReference>
<dbReference type="Proteomes" id="UP000593564">
    <property type="component" value="Unassembled WGS sequence"/>
</dbReference>
<evidence type="ECO:0000256" key="5">
    <source>
        <dbReference type="SAM" id="SignalP"/>
    </source>
</evidence>
<proteinExistence type="predicted"/>
<dbReference type="GO" id="GO:0030198">
    <property type="term" value="P:extracellular matrix organization"/>
    <property type="evidence" value="ECO:0007669"/>
    <property type="project" value="TreeGrafter"/>
</dbReference>
<dbReference type="InterPro" id="IPR001818">
    <property type="entry name" value="Pept_M10_metallopeptidase"/>
</dbReference>
<dbReference type="PANTHER" id="PTHR10201">
    <property type="entry name" value="MATRIX METALLOPROTEINASE"/>
    <property type="match status" value="1"/>
</dbReference>
<gene>
    <name evidence="7" type="ORF">HYC85_021294</name>
</gene>
<name>A0A7J7GI37_CAMSI</name>
<dbReference type="GO" id="GO:0031012">
    <property type="term" value="C:extracellular matrix"/>
    <property type="evidence" value="ECO:0007669"/>
    <property type="project" value="InterPro"/>
</dbReference>
<reference evidence="7 8" key="2">
    <citation type="submission" date="2020-07" db="EMBL/GenBank/DDBJ databases">
        <title>Genome assembly of wild tea tree DASZ reveals pedigree and selection history of tea varieties.</title>
        <authorList>
            <person name="Zhang W."/>
        </authorList>
    </citation>
    <scope>NUCLEOTIDE SEQUENCE [LARGE SCALE GENOMIC DNA]</scope>
    <source>
        <strain evidence="8">cv. G240</strain>
        <tissue evidence="7">Leaf</tissue>
    </source>
</reference>
<sequence>MSSTQALASSILWLAITSFWDGPRWPASKTHLTYAFLSRADVLGLPYAQAFENWDSVTHFTLEEIQNYDVADVKISFQIGDHGDRAGAFDGPHGVLAHSFAPDDRRVHFDGQDLWSMIRSRTFSFCLCKPSSLFLKHSLP</sequence>
<dbReference type="EMBL" id="JACBKZ010000010">
    <property type="protein sequence ID" value="KAF5940127.1"/>
    <property type="molecule type" value="Genomic_DNA"/>
</dbReference>
<keyword evidence="3" id="KW-0378">Hydrolase</keyword>
<evidence type="ECO:0000256" key="2">
    <source>
        <dbReference type="ARBA" id="ARBA00022723"/>
    </source>
</evidence>
<dbReference type="Pfam" id="PF00413">
    <property type="entry name" value="Peptidase_M10"/>
    <property type="match status" value="1"/>
</dbReference>
<feature type="domain" description="Peptidase M10 metallopeptidase" evidence="6">
    <location>
        <begin position="28"/>
        <end position="119"/>
    </location>
</feature>
<organism evidence="7 8">
    <name type="scientific">Camellia sinensis</name>
    <name type="common">Tea plant</name>
    <name type="synonym">Thea sinensis</name>
    <dbReference type="NCBI Taxonomy" id="4442"/>
    <lineage>
        <taxon>Eukaryota</taxon>
        <taxon>Viridiplantae</taxon>
        <taxon>Streptophyta</taxon>
        <taxon>Embryophyta</taxon>
        <taxon>Tracheophyta</taxon>
        <taxon>Spermatophyta</taxon>
        <taxon>Magnoliopsida</taxon>
        <taxon>eudicotyledons</taxon>
        <taxon>Gunneridae</taxon>
        <taxon>Pentapetalae</taxon>
        <taxon>asterids</taxon>
        <taxon>Ericales</taxon>
        <taxon>Theaceae</taxon>
        <taxon>Camellia</taxon>
    </lineage>
</organism>
<accession>A0A7J7GI37</accession>
<evidence type="ECO:0000313" key="7">
    <source>
        <dbReference type="EMBL" id="KAF5940127.1"/>
    </source>
</evidence>
<dbReference type="AlphaFoldDB" id="A0A7J7GI37"/>
<dbReference type="PANTHER" id="PTHR10201:SF213">
    <property type="entry name" value="METALLOENDOPROTEINASE 2-MMP-LIKE"/>
    <property type="match status" value="1"/>
</dbReference>
<feature type="signal peptide" evidence="5">
    <location>
        <begin position="1"/>
        <end position="18"/>
    </location>
</feature>
<keyword evidence="1" id="KW-0645">Protease</keyword>
<dbReference type="GO" id="GO:0004222">
    <property type="term" value="F:metalloendopeptidase activity"/>
    <property type="evidence" value="ECO:0007669"/>
    <property type="project" value="InterPro"/>
</dbReference>
<keyword evidence="5" id="KW-0732">Signal</keyword>
<evidence type="ECO:0000259" key="6">
    <source>
        <dbReference type="Pfam" id="PF00413"/>
    </source>
</evidence>